<reference evidence="3" key="1">
    <citation type="journal article" date="2023" name="Mol. Phylogenet. Evol.">
        <title>Genome-scale phylogeny and comparative genomics of the fungal order Sordariales.</title>
        <authorList>
            <person name="Hensen N."/>
            <person name="Bonometti L."/>
            <person name="Westerberg I."/>
            <person name="Brannstrom I.O."/>
            <person name="Guillou S."/>
            <person name="Cros-Aarteil S."/>
            <person name="Calhoun S."/>
            <person name="Haridas S."/>
            <person name="Kuo A."/>
            <person name="Mondo S."/>
            <person name="Pangilinan J."/>
            <person name="Riley R."/>
            <person name="LaButti K."/>
            <person name="Andreopoulos B."/>
            <person name="Lipzen A."/>
            <person name="Chen C."/>
            <person name="Yan M."/>
            <person name="Daum C."/>
            <person name="Ng V."/>
            <person name="Clum A."/>
            <person name="Steindorff A."/>
            <person name="Ohm R.A."/>
            <person name="Martin F."/>
            <person name="Silar P."/>
            <person name="Natvig D.O."/>
            <person name="Lalanne C."/>
            <person name="Gautier V."/>
            <person name="Ament-Velasquez S.L."/>
            <person name="Kruys A."/>
            <person name="Hutchinson M.I."/>
            <person name="Powell A.J."/>
            <person name="Barry K."/>
            <person name="Miller A.N."/>
            <person name="Grigoriev I.V."/>
            <person name="Debuchy R."/>
            <person name="Gladieux P."/>
            <person name="Hiltunen Thoren M."/>
            <person name="Johannesson H."/>
        </authorList>
    </citation>
    <scope>NUCLEOTIDE SEQUENCE [LARGE SCALE GENOMIC DNA]</scope>
    <source>
        <strain evidence="3">CBS 284.82</strain>
    </source>
</reference>
<name>A0AAN6PE28_9PEZI</name>
<protein>
    <submittedName>
        <fullName evidence="2">Uncharacterized protein</fullName>
    </submittedName>
</protein>
<proteinExistence type="predicted"/>
<feature type="compositionally biased region" description="Polar residues" evidence="1">
    <location>
        <begin position="1"/>
        <end position="14"/>
    </location>
</feature>
<feature type="region of interest" description="Disordered" evidence="1">
    <location>
        <begin position="1"/>
        <end position="22"/>
    </location>
</feature>
<evidence type="ECO:0000313" key="3">
    <source>
        <dbReference type="Proteomes" id="UP001303115"/>
    </source>
</evidence>
<organism evidence="2 3">
    <name type="scientific">Parachaetomium inaequale</name>
    <dbReference type="NCBI Taxonomy" id="2588326"/>
    <lineage>
        <taxon>Eukaryota</taxon>
        <taxon>Fungi</taxon>
        <taxon>Dikarya</taxon>
        <taxon>Ascomycota</taxon>
        <taxon>Pezizomycotina</taxon>
        <taxon>Sordariomycetes</taxon>
        <taxon>Sordariomycetidae</taxon>
        <taxon>Sordariales</taxon>
        <taxon>Chaetomiaceae</taxon>
        <taxon>Parachaetomium</taxon>
    </lineage>
</organism>
<accession>A0AAN6PE28</accession>
<comment type="caution">
    <text evidence="2">The sequence shown here is derived from an EMBL/GenBank/DDBJ whole genome shotgun (WGS) entry which is preliminary data.</text>
</comment>
<gene>
    <name evidence="2" type="ORF">C8A01DRAFT_49296</name>
</gene>
<keyword evidence="3" id="KW-1185">Reference proteome</keyword>
<feature type="compositionally biased region" description="Basic and acidic residues" evidence="1">
    <location>
        <begin position="275"/>
        <end position="311"/>
    </location>
</feature>
<feature type="region of interest" description="Disordered" evidence="1">
    <location>
        <begin position="275"/>
        <end position="327"/>
    </location>
</feature>
<evidence type="ECO:0000313" key="2">
    <source>
        <dbReference type="EMBL" id="KAK4034277.1"/>
    </source>
</evidence>
<evidence type="ECO:0000256" key="1">
    <source>
        <dbReference type="SAM" id="MobiDB-lite"/>
    </source>
</evidence>
<sequence length="327" mass="36785">MELQSLSTSPSTPAVPNHSAPQPLSLSQLLQCSFDPPSSGDARRFQLRHEPPHGERRAAKLAYRMAPTYGCGFRERDIRDLLAPQDGPLKSIKGGFLFHYRRRPVGCLPGLAFSPRAESNNTHPLPVAVWTEFALIDELRCKAMRVGHAGRRRNPPVQRLDMLRWKAVTPVEPLHDPCILALLITVAQGQQIVVTQEQGQPDRPSYRSHVIWTDFDDQEHVHVFSADISSSFLYRFDFPGFVPPAPAFISIRHTTAPFKPYKTLYSRLLALILPDPHDTSRNDGKRKGETTDDGPRKMVPGQRHEDMDQSPEHGQSTRLAQQSQDEG</sequence>
<feature type="compositionally biased region" description="Polar residues" evidence="1">
    <location>
        <begin position="312"/>
        <end position="327"/>
    </location>
</feature>
<dbReference type="AlphaFoldDB" id="A0AAN6PE28"/>
<dbReference type="EMBL" id="MU854486">
    <property type="protein sequence ID" value="KAK4034277.1"/>
    <property type="molecule type" value="Genomic_DNA"/>
</dbReference>
<dbReference type="Proteomes" id="UP001303115">
    <property type="component" value="Unassembled WGS sequence"/>
</dbReference>